<accession>A0ABM9MR56</accession>
<proteinExistence type="predicted"/>
<dbReference type="EMBL" id="CAUZLR010000003">
    <property type="protein sequence ID" value="CAK1234191.1"/>
    <property type="molecule type" value="Genomic_DNA"/>
</dbReference>
<organism evidence="1 2">
    <name type="scientific">Fructobacillus fructosus</name>
    <dbReference type="NCBI Taxonomy" id="1631"/>
    <lineage>
        <taxon>Bacteria</taxon>
        <taxon>Bacillati</taxon>
        <taxon>Bacillota</taxon>
        <taxon>Bacilli</taxon>
        <taxon>Lactobacillales</taxon>
        <taxon>Lactobacillaceae</taxon>
        <taxon>Fructobacillus</taxon>
    </lineage>
</organism>
<dbReference type="Proteomes" id="UP001314261">
    <property type="component" value="Unassembled WGS sequence"/>
</dbReference>
<keyword evidence="2" id="KW-1185">Reference proteome</keyword>
<sequence>MPYTLSILKTYLWFVDEKVDEEETAKGDHVQERYIDELKPMAVWDFITSMVSKMRFKTESKKTDLSQVYSDVLVASRKVDCSVEELVSKSLELTYCYANLMDLLIGLDENGDNGISQIKNRLYQAKNQLKKRNLASEHITNVFIFWSF</sequence>
<evidence type="ECO:0000313" key="2">
    <source>
        <dbReference type="Proteomes" id="UP001314261"/>
    </source>
</evidence>
<name>A0ABM9MR56_9LACO</name>
<reference evidence="1 2" key="1">
    <citation type="submission" date="2023-10" db="EMBL/GenBank/DDBJ databases">
        <authorList>
            <person name="Botero Cardona J."/>
        </authorList>
    </citation>
    <scope>NUCLEOTIDE SEQUENCE [LARGE SCALE GENOMIC DNA]</scope>
    <source>
        <strain evidence="1 2">R-54839</strain>
    </source>
</reference>
<evidence type="ECO:0000313" key="1">
    <source>
        <dbReference type="EMBL" id="CAK1234191.1"/>
    </source>
</evidence>
<gene>
    <name evidence="1" type="ORF">R54839_PPFHFPJH_00584</name>
</gene>
<protein>
    <submittedName>
        <fullName evidence="1">DNA relaxase NicK (NicK)</fullName>
    </submittedName>
</protein>
<comment type="caution">
    <text evidence="1">The sequence shown here is derived from an EMBL/GenBank/DDBJ whole genome shotgun (WGS) entry which is preliminary data.</text>
</comment>